<evidence type="ECO:0000313" key="2">
    <source>
        <dbReference type="Proteomes" id="UP000078541"/>
    </source>
</evidence>
<evidence type="ECO:0000313" key="1">
    <source>
        <dbReference type="EMBL" id="KYN38591.1"/>
    </source>
</evidence>
<organism evidence="1 2">
    <name type="scientific">Trachymyrmex septentrionalis</name>
    <dbReference type="NCBI Taxonomy" id="34720"/>
    <lineage>
        <taxon>Eukaryota</taxon>
        <taxon>Metazoa</taxon>
        <taxon>Ecdysozoa</taxon>
        <taxon>Arthropoda</taxon>
        <taxon>Hexapoda</taxon>
        <taxon>Insecta</taxon>
        <taxon>Pterygota</taxon>
        <taxon>Neoptera</taxon>
        <taxon>Endopterygota</taxon>
        <taxon>Hymenoptera</taxon>
        <taxon>Apocrita</taxon>
        <taxon>Aculeata</taxon>
        <taxon>Formicoidea</taxon>
        <taxon>Formicidae</taxon>
        <taxon>Myrmicinae</taxon>
        <taxon>Trachymyrmex</taxon>
    </lineage>
</organism>
<name>A0A195FDY0_9HYME</name>
<accession>A0A195FDY0</accession>
<reference evidence="1 2" key="1">
    <citation type="submission" date="2016-03" db="EMBL/GenBank/DDBJ databases">
        <title>Trachymyrmex septentrionalis WGS genome.</title>
        <authorList>
            <person name="Nygaard S."/>
            <person name="Hu H."/>
            <person name="Boomsma J."/>
            <person name="Zhang G."/>
        </authorList>
    </citation>
    <scope>NUCLEOTIDE SEQUENCE [LARGE SCALE GENOMIC DNA]</scope>
    <source>
        <strain evidence="1">Tsep2-gDNA-1</strain>
        <tissue evidence="1">Whole body</tissue>
    </source>
</reference>
<gene>
    <name evidence="1" type="ORF">ALC56_07074</name>
</gene>
<protein>
    <submittedName>
        <fullName evidence="1">Uncharacterized protein</fullName>
    </submittedName>
</protein>
<sequence>MCRNYISSLDILVFALDSLARRDYQLPTSTGQTLFPNDRAIMRNVRNQLAMVCTVVSIGPALAMKCCTRLRRRKLGAFPNFRLDMT</sequence>
<dbReference type="AlphaFoldDB" id="A0A195FDY0"/>
<keyword evidence="2" id="KW-1185">Reference proteome</keyword>
<dbReference type="Proteomes" id="UP000078541">
    <property type="component" value="Unassembled WGS sequence"/>
</dbReference>
<proteinExistence type="predicted"/>
<dbReference type="EMBL" id="KQ981656">
    <property type="protein sequence ID" value="KYN38591.1"/>
    <property type="molecule type" value="Genomic_DNA"/>
</dbReference>